<dbReference type="RefSeq" id="WP_187777276.1">
    <property type="nucleotide sequence ID" value="NZ_JACTUZ010000008.1"/>
</dbReference>
<accession>A0ABR7R313</accession>
<dbReference type="Proteomes" id="UP000603940">
    <property type="component" value="Unassembled WGS sequence"/>
</dbReference>
<evidence type="ECO:0000313" key="2">
    <source>
        <dbReference type="Proteomes" id="UP000603940"/>
    </source>
</evidence>
<gene>
    <name evidence="1" type="ORF">IBL25_04005</name>
</gene>
<reference evidence="1 2" key="1">
    <citation type="journal article" date="2009" name="Int. J. Syst. Evol. Microbiol.">
        <title>Transfer of Teichococcus ludipueritiae and Muricoccus roseus to the genus Roseomonas, as Roseomonas ludipueritiae comb. nov. and Roseomonas rosea comb. nov., respectively, and emended description of the genus Roseomonas.</title>
        <authorList>
            <person name="Sanchez-Porro C."/>
            <person name="Gallego V."/>
            <person name="Busse H.J."/>
            <person name="Kampfer P."/>
            <person name="Ventosa A."/>
        </authorList>
    </citation>
    <scope>NUCLEOTIDE SEQUENCE [LARGE SCALE GENOMIC DNA]</scope>
    <source>
        <strain evidence="1 2">DSM 14915</strain>
    </source>
</reference>
<comment type="caution">
    <text evidence="1">The sequence shown here is derived from an EMBL/GenBank/DDBJ whole genome shotgun (WGS) entry which is preliminary data.</text>
</comment>
<name>A0ABR7R313_9PROT</name>
<protein>
    <submittedName>
        <fullName evidence="1">Uncharacterized protein</fullName>
    </submittedName>
</protein>
<dbReference type="EMBL" id="JACTUZ010000008">
    <property type="protein sequence ID" value="MBC9176110.1"/>
    <property type="molecule type" value="Genomic_DNA"/>
</dbReference>
<evidence type="ECO:0000313" key="1">
    <source>
        <dbReference type="EMBL" id="MBC9176110.1"/>
    </source>
</evidence>
<sequence>MSGASGWNRDRVPPEVWHVLPKAEVLRQIFLKDYPEVREKEEWLGTTMSRTKEQSKERRWIVLSTDGRYVTLGYASDPFAEELRNVENALRSQGLAGWLAVMEGNPHVCRIQRMLEVKPLADPGVPFDDASAARIRTIRSLRAAVAS</sequence>
<keyword evidence="2" id="KW-1185">Reference proteome</keyword>
<organism evidence="1 2">
    <name type="scientific">Pseudoroseomonas ludipueritiae</name>
    <dbReference type="NCBI Taxonomy" id="198093"/>
    <lineage>
        <taxon>Bacteria</taxon>
        <taxon>Pseudomonadati</taxon>
        <taxon>Pseudomonadota</taxon>
        <taxon>Alphaproteobacteria</taxon>
        <taxon>Acetobacterales</taxon>
        <taxon>Acetobacteraceae</taxon>
        <taxon>Pseudoroseomonas</taxon>
    </lineage>
</organism>
<proteinExistence type="predicted"/>